<gene>
    <name evidence="1" type="ORF">H3H32_02770</name>
</gene>
<evidence type="ECO:0000313" key="2">
    <source>
        <dbReference type="Proteomes" id="UP000515369"/>
    </source>
</evidence>
<dbReference type="KEGG" id="sfol:H3H32_02770"/>
<sequence length="110" mass="12807">MDKKRILKALFIGFICLIIVTNVVRLVVDYYTPSFLFELIDQAKADKALVEYIGDYKEYRFSYTSPNRAKLRFELSIIGDDSTLTYEGQAAKISERQWKIEQIKSTVWAP</sequence>
<reference evidence="1 2" key="1">
    <citation type="submission" date="2020-07" db="EMBL/GenBank/DDBJ databases">
        <title>Spirosoma foliorum sp. nov., isolated from the leaves on the Nejang mountain Korea, Republic of.</title>
        <authorList>
            <person name="Ho H."/>
            <person name="Lee Y.-J."/>
            <person name="Nurcahyanto D.-A."/>
            <person name="Kim S.-G."/>
        </authorList>
    </citation>
    <scope>NUCLEOTIDE SEQUENCE [LARGE SCALE GENOMIC DNA]</scope>
    <source>
        <strain evidence="1 2">PL0136</strain>
    </source>
</reference>
<dbReference type="Proteomes" id="UP000515369">
    <property type="component" value="Chromosome"/>
</dbReference>
<protein>
    <submittedName>
        <fullName evidence="1">Uncharacterized protein</fullName>
    </submittedName>
</protein>
<proteinExistence type="predicted"/>
<dbReference type="AlphaFoldDB" id="A0A7G5GYF5"/>
<dbReference type="EMBL" id="CP059732">
    <property type="protein sequence ID" value="QMW03897.1"/>
    <property type="molecule type" value="Genomic_DNA"/>
</dbReference>
<dbReference type="RefSeq" id="WP_182461153.1">
    <property type="nucleotide sequence ID" value="NZ_CP059732.1"/>
</dbReference>
<name>A0A7G5GYF5_9BACT</name>
<accession>A0A7G5GYF5</accession>
<keyword evidence="2" id="KW-1185">Reference proteome</keyword>
<organism evidence="1 2">
    <name type="scientific">Spirosoma foliorum</name>
    <dbReference type="NCBI Taxonomy" id="2710596"/>
    <lineage>
        <taxon>Bacteria</taxon>
        <taxon>Pseudomonadati</taxon>
        <taxon>Bacteroidota</taxon>
        <taxon>Cytophagia</taxon>
        <taxon>Cytophagales</taxon>
        <taxon>Cytophagaceae</taxon>
        <taxon>Spirosoma</taxon>
    </lineage>
</organism>
<evidence type="ECO:0000313" key="1">
    <source>
        <dbReference type="EMBL" id="QMW03897.1"/>
    </source>
</evidence>